<reference evidence="10 11" key="1">
    <citation type="submission" date="2017-01" db="EMBL/GenBank/DDBJ databases">
        <title>The cable genome- insights into the physiology and evolution of filamentous bacteria capable of sulfide oxidation via long distance electron transfer.</title>
        <authorList>
            <person name="Schreiber L."/>
            <person name="Bjerg J.T."/>
            <person name="Boggild A."/>
            <person name="Van De Vossenberg J."/>
            <person name="Meysman F."/>
            <person name="Nielsen L.P."/>
            <person name="Schramm A."/>
            <person name="Kjeldsen K.U."/>
        </authorList>
    </citation>
    <scope>NUCLEOTIDE SEQUENCE [LARGE SCALE GENOMIC DNA]</scope>
    <source>
        <strain evidence="10">A5</strain>
    </source>
</reference>
<keyword evidence="3" id="KW-0963">Cytoplasm</keyword>
<accession>A0A444JG18</accession>
<dbReference type="SUPFAM" id="SSF52540">
    <property type="entry name" value="P-loop containing nucleoside triphosphate hydrolases"/>
    <property type="match status" value="1"/>
</dbReference>
<evidence type="ECO:0000256" key="2">
    <source>
        <dbReference type="ARBA" id="ARBA00015953"/>
    </source>
</evidence>
<evidence type="ECO:0000256" key="6">
    <source>
        <dbReference type="ARBA" id="ARBA00023134"/>
    </source>
</evidence>
<dbReference type="InterPro" id="IPR050543">
    <property type="entry name" value="eIF2G"/>
</dbReference>
<dbReference type="EMBL" id="MTKS01000050">
    <property type="protein sequence ID" value="RWX52013.1"/>
    <property type="molecule type" value="Genomic_DNA"/>
</dbReference>
<dbReference type="PANTHER" id="PTHR42854:SF3">
    <property type="entry name" value="EUKARYOTIC TRANSLATION INITIATION FACTOR 2 SUBUNIT 3-RELATED"/>
    <property type="match status" value="1"/>
</dbReference>
<keyword evidence="6" id="KW-0342">GTP-binding</keyword>
<dbReference type="PROSITE" id="PS00301">
    <property type="entry name" value="G_TR_1"/>
    <property type="match status" value="1"/>
</dbReference>
<dbReference type="GO" id="GO:0035368">
    <property type="term" value="F:selenocysteine insertion sequence binding"/>
    <property type="evidence" value="ECO:0007669"/>
    <property type="project" value="TreeGrafter"/>
</dbReference>
<evidence type="ECO:0000259" key="9">
    <source>
        <dbReference type="PROSITE" id="PS51722"/>
    </source>
</evidence>
<dbReference type="InterPro" id="IPR005225">
    <property type="entry name" value="Small_GTP-bd"/>
</dbReference>
<evidence type="ECO:0000256" key="8">
    <source>
        <dbReference type="ARBA" id="ARBA00031615"/>
    </source>
</evidence>
<dbReference type="InterPro" id="IPR031157">
    <property type="entry name" value="G_TR_CS"/>
</dbReference>
<dbReference type="Pfam" id="PF00009">
    <property type="entry name" value="GTP_EFTU"/>
    <property type="match status" value="1"/>
</dbReference>
<evidence type="ECO:0000256" key="4">
    <source>
        <dbReference type="ARBA" id="ARBA00022741"/>
    </source>
</evidence>
<dbReference type="GO" id="GO:0016259">
    <property type="term" value="P:selenocysteine metabolic process"/>
    <property type="evidence" value="ECO:0007669"/>
    <property type="project" value="TreeGrafter"/>
</dbReference>
<dbReference type="FunFam" id="3.40.50.300:FF:001064">
    <property type="entry name" value="Selenocysteine-specific translation elongation factor"/>
    <property type="match status" value="1"/>
</dbReference>
<dbReference type="CDD" id="cd04171">
    <property type="entry name" value="SelB"/>
    <property type="match status" value="1"/>
</dbReference>
<sequence length="185" mass="20616">MREIILGTAGHVDHGKTSLIRALTGIETDRLQEEKKRGITIELGFAYIDLVCGHRLGIVDVPGHEKFVRNMVAGAAGMDMVAFIVAADEGIMPQTREHFDICKLLGVKDGLIILTKKDMVEEEWLEMVEEEVREFFADSFLEESPILPVSSTTGEGIEAVKAVLDEKVRKINFQEEFGPFRLAVD</sequence>
<evidence type="ECO:0000256" key="5">
    <source>
        <dbReference type="ARBA" id="ARBA00022917"/>
    </source>
</evidence>
<dbReference type="PRINTS" id="PR00315">
    <property type="entry name" value="ELONGATNFCT"/>
</dbReference>
<dbReference type="GO" id="GO:0003924">
    <property type="term" value="F:GTPase activity"/>
    <property type="evidence" value="ECO:0007669"/>
    <property type="project" value="InterPro"/>
</dbReference>
<dbReference type="Proteomes" id="UP000288892">
    <property type="component" value="Unassembled WGS sequence"/>
</dbReference>
<dbReference type="NCBIfam" id="TIGR00231">
    <property type="entry name" value="small_GTP"/>
    <property type="match status" value="1"/>
</dbReference>
<proteinExistence type="predicted"/>
<dbReference type="PANTHER" id="PTHR42854">
    <property type="entry name" value="EUKARYOTIC TRANSLATION INITIATION FACTOR 2 SUBUNIT 3 FAMILY MEMBER"/>
    <property type="match status" value="1"/>
</dbReference>
<evidence type="ECO:0000313" key="11">
    <source>
        <dbReference type="Proteomes" id="UP000288892"/>
    </source>
</evidence>
<evidence type="ECO:0000256" key="3">
    <source>
        <dbReference type="ARBA" id="ARBA00022490"/>
    </source>
</evidence>
<dbReference type="InterPro" id="IPR000795">
    <property type="entry name" value="T_Tr_GTP-bd_dom"/>
</dbReference>
<comment type="function">
    <text evidence="7">Translation factor necessary for the incorporation of selenocysteine into proteins. It probably replaces EF-Tu for the insertion of selenocysteine directed by the UGA codon. SelB binds GTP and GDP.</text>
</comment>
<feature type="non-terminal residue" evidence="10">
    <location>
        <position position="185"/>
    </location>
</feature>
<dbReference type="GO" id="GO:0001514">
    <property type="term" value="P:selenocysteine incorporation"/>
    <property type="evidence" value="ECO:0007669"/>
    <property type="project" value="TreeGrafter"/>
</dbReference>
<dbReference type="AlphaFoldDB" id="A0A444JG18"/>
<dbReference type="GO" id="GO:0005525">
    <property type="term" value="F:GTP binding"/>
    <property type="evidence" value="ECO:0007669"/>
    <property type="project" value="UniProtKB-KW"/>
</dbReference>
<keyword evidence="11" id="KW-1185">Reference proteome</keyword>
<organism evidence="10 11">
    <name type="scientific">Candidatus Electrothrix marina</name>
    <dbReference type="NCBI Taxonomy" id="1859130"/>
    <lineage>
        <taxon>Bacteria</taxon>
        <taxon>Pseudomonadati</taxon>
        <taxon>Thermodesulfobacteriota</taxon>
        <taxon>Desulfobulbia</taxon>
        <taxon>Desulfobulbales</taxon>
        <taxon>Desulfobulbaceae</taxon>
        <taxon>Candidatus Electrothrix</taxon>
    </lineage>
</organism>
<keyword evidence="5" id="KW-0648">Protein biosynthesis</keyword>
<evidence type="ECO:0000313" key="10">
    <source>
        <dbReference type="EMBL" id="RWX52013.1"/>
    </source>
</evidence>
<comment type="caution">
    <text evidence="10">The sequence shown here is derived from an EMBL/GenBank/DDBJ whole genome shotgun (WGS) entry which is preliminary data.</text>
</comment>
<evidence type="ECO:0000256" key="7">
    <source>
        <dbReference type="ARBA" id="ARBA00025526"/>
    </source>
</evidence>
<feature type="domain" description="Tr-type G" evidence="9">
    <location>
        <begin position="1"/>
        <end position="175"/>
    </location>
</feature>
<protein>
    <recommendedName>
        <fullName evidence="2">Selenocysteine-specific elongation factor</fullName>
    </recommendedName>
    <alternativeName>
        <fullName evidence="8">SelB translation factor</fullName>
    </alternativeName>
</protein>
<comment type="subcellular location">
    <subcellularLocation>
        <location evidence="1">Cytoplasm</location>
    </subcellularLocation>
</comment>
<dbReference type="InterPro" id="IPR027417">
    <property type="entry name" value="P-loop_NTPase"/>
</dbReference>
<dbReference type="PROSITE" id="PS51722">
    <property type="entry name" value="G_TR_2"/>
    <property type="match status" value="1"/>
</dbReference>
<dbReference type="GO" id="GO:0005829">
    <property type="term" value="C:cytosol"/>
    <property type="evidence" value="ECO:0007669"/>
    <property type="project" value="TreeGrafter"/>
</dbReference>
<evidence type="ECO:0000256" key="1">
    <source>
        <dbReference type="ARBA" id="ARBA00004496"/>
    </source>
</evidence>
<gene>
    <name evidence="10" type="ORF">VU01_10501</name>
</gene>
<keyword evidence="4" id="KW-0547">Nucleotide-binding</keyword>
<name>A0A444JG18_9BACT</name>
<dbReference type="GO" id="GO:0000049">
    <property type="term" value="F:tRNA binding"/>
    <property type="evidence" value="ECO:0007669"/>
    <property type="project" value="TreeGrafter"/>
</dbReference>
<dbReference type="Gene3D" id="3.40.50.300">
    <property type="entry name" value="P-loop containing nucleotide triphosphate hydrolases"/>
    <property type="match status" value="1"/>
</dbReference>